<reference evidence="1" key="2">
    <citation type="journal article" date="2022" name="New Phytol.">
        <title>Evolutionary transition to the ectomycorrhizal habit in the genomes of a hyperdiverse lineage of mushroom-forming fungi.</title>
        <authorList>
            <person name="Looney B."/>
            <person name="Miyauchi S."/>
            <person name="Morin E."/>
            <person name="Drula E."/>
            <person name="Courty P.E."/>
            <person name="Kohler A."/>
            <person name="Kuo A."/>
            <person name="LaButti K."/>
            <person name="Pangilinan J."/>
            <person name="Lipzen A."/>
            <person name="Riley R."/>
            <person name="Andreopoulos W."/>
            <person name="He G."/>
            <person name="Johnson J."/>
            <person name="Nolan M."/>
            <person name="Tritt A."/>
            <person name="Barry K.W."/>
            <person name="Grigoriev I.V."/>
            <person name="Nagy L.G."/>
            <person name="Hibbett D."/>
            <person name="Henrissat B."/>
            <person name="Matheny P.B."/>
            <person name="Labbe J."/>
            <person name="Martin F.M."/>
        </authorList>
    </citation>
    <scope>NUCLEOTIDE SEQUENCE</scope>
    <source>
        <strain evidence="1">HHB10654</strain>
    </source>
</reference>
<evidence type="ECO:0000313" key="2">
    <source>
        <dbReference type="Proteomes" id="UP000814140"/>
    </source>
</evidence>
<organism evidence="1 2">
    <name type="scientific">Artomyces pyxidatus</name>
    <dbReference type="NCBI Taxonomy" id="48021"/>
    <lineage>
        <taxon>Eukaryota</taxon>
        <taxon>Fungi</taxon>
        <taxon>Dikarya</taxon>
        <taxon>Basidiomycota</taxon>
        <taxon>Agaricomycotina</taxon>
        <taxon>Agaricomycetes</taxon>
        <taxon>Russulales</taxon>
        <taxon>Auriscalpiaceae</taxon>
        <taxon>Artomyces</taxon>
    </lineage>
</organism>
<dbReference type="EMBL" id="MU277188">
    <property type="protein sequence ID" value="KAI0068338.1"/>
    <property type="molecule type" value="Genomic_DNA"/>
</dbReference>
<accession>A0ACB8TIW3</accession>
<protein>
    <submittedName>
        <fullName evidence="1">Uncharacterized protein</fullName>
    </submittedName>
</protein>
<reference evidence="1" key="1">
    <citation type="submission" date="2021-03" db="EMBL/GenBank/DDBJ databases">
        <authorList>
            <consortium name="DOE Joint Genome Institute"/>
            <person name="Ahrendt S."/>
            <person name="Looney B.P."/>
            <person name="Miyauchi S."/>
            <person name="Morin E."/>
            <person name="Drula E."/>
            <person name="Courty P.E."/>
            <person name="Chicoki N."/>
            <person name="Fauchery L."/>
            <person name="Kohler A."/>
            <person name="Kuo A."/>
            <person name="Labutti K."/>
            <person name="Pangilinan J."/>
            <person name="Lipzen A."/>
            <person name="Riley R."/>
            <person name="Andreopoulos W."/>
            <person name="He G."/>
            <person name="Johnson J."/>
            <person name="Barry K.W."/>
            <person name="Grigoriev I.V."/>
            <person name="Nagy L."/>
            <person name="Hibbett D."/>
            <person name="Henrissat B."/>
            <person name="Matheny P.B."/>
            <person name="Labbe J."/>
            <person name="Martin F."/>
        </authorList>
    </citation>
    <scope>NUCLEOTIDE SEQUENCE</scope>
    <source>
        <strain evidence="1">HHB10654</strain>
    </source>
</reference>
<sequence>MSATGSLDVLSSNKALPSIAKGKLPPPPPDVTDPSLNAPPPPPKFDVDREPADMSTPPVLPPIDTSASLDSLSPGHNAIPTTPTHPPSSPLPEGRAKKSNPLVDLIETEKTYVDQLTGIIRKVASAWSRSNLPPPDLDLMFRSLETVYKANRSLLTRLKDIGTNPSSPKALGDLLMRWIDELEAPYTAYCERYCTGFDSWEPVRDNARLPSVLATFSASVPPPLPANSHPDELPIWTLDELFLLPRGRIKYYKKLYGRLLKGTQPGRSDYKLLAGASEKLERLLVTIDTRASIRAGESSPVVQVPPETEDEVVVDFRSGVDDSKLQTSFAAETPTGSETSSARGSSLSSAARFSNETGSTSIDRGSTGGLSIPISDLERRLSTDRCLDIFTMQPKQVRLQMLPPNLPFVRIMRLAVDVAIRFVPRSTGVEVVHPQGRIFILSDLFLVAEKLTPAQRISNSSEADMWLLYPPLAGKHLKLSTVDGQDTSLQVTVMRKEKLTLELDSVQMRDKVLAEFTECIEFASATHMSSKHPMPPMPNLMGPKPTPPTPERFGLPSSHTAPDLHQASDRMGNSRSPPPHRMSSPVGSRSNSQSDPPSRNGAGTPASSHSLGDGMSRLVLSPEAQVQQGAQRVPSLHDPLPGPMYPMRSSSQANRFSGEERSPPGQSGPAIFRGPSLTNGSSSPASAYGPPRGQNPGIHNPSPQQGGAYPFQPGQPSLVPGQAFPPQRVASAGPLGRPGGPPGPPHGGPQGPHPGGNFGMEPPVLPFGARAPTSLPQSPVNGNFAPPHPPYASVPARAPSDPSFQGGLRKSPSSHSIASQYDYNRGGPPYGGAPPLPGQGGYLPRNNSSSSMHPPQPRTLLPSAQMSSRSLSMPASESFDDPSPPSSPTRDIPPIPAGPVTSSISAQMKCKVFLKQQHAQWKSLGSAKLKLYREQPTNVKQLVVEAEDKHHSVLISTIVLTDGVERVGKTGIAIELSDKGARTGIVYMIQLRNEQSTLGLYESLLAGSDRAGTR</sequence>
<name>A0ACB8TIW3_9AGAM</name>
<keyword evidence="2" id="KW-1185">Reference proteome</keyword>
<proteinExistence type="predicted"/>
<gene>
    <name evidence="1" type="ORF">BV25DRAFT_1875775</name>
</gene>
<dbReference type="Proteomes" id="UP000814140">
    <property type="component" value="Unassembled WGS sequence"/>
</dbReference>
<evidence type="ECO:0000313" key="1">
    <source>
        <dbReference type="EMBL" id="KAI0068338.1"/>
    </source>
</evidence>
<comment type="caution">
    <text evidence="1">The sequence shown here is derived from an EMBL/GenBank/DDBJ whole genome shotgun (WGS) entry which is preliminary data.</text>
</comment>